<dbReference type="InterPro" id="IPR024639">
    <property type="entry name" value="DNA_pol_e_bsu_N"/>
</dbReference>
<dbReference type="InterPro" id="IPR016266">
    <property type="entry name" value="POLE2"/>
</dbReference>
<keyword evidence="4 6" id="KW-0238">DNA-binding</keyword>
<dbReference type="EMBL" id="CAADRA010005543">
    <property type="protein sequence ID" value="VFT90951.1"/>
    <property type="molecule type" value="Genomic_DNA"/>
</dbReference>
<gene>
    <name evidence="10" type="primary">Aste57867_14124</name>
    <name evidence="9" type="ORF">As57867_014073</name>
    <name evidence="10" type="ORF">ASTE57867_14124</name>
</gene>
<evidence type="ECO:0000259" key="7">
    <source>
        <dbReference type="Pfam" id="PF04042"/>
    </source>
</evidence>
<comment type="function">
    <text evidence="6">Participates in DNA repair and in chromosomal DNA replication.</text>
</comment>
<dbReference type="Gene3D" id="1.10.8.60">
    <property type="match status" value="1"/>
</dbReference>
<dbReference type="PANTHER" id="PTHR12708">
    <property type="entry name" value="DNA POLYMERASE EPSILON SUBUNIT B"/>
    <property type="match status" value="1"/>
</dbReference>
<proteinExistence type="inferred from homology"/>
<reference evidence="9" key="2">
    <citation type="submission" date="2019-06" db="EMBL/GenBank/DDBJ databases">
        <title>Genomics analysis of Aphanomyces spp. identifies a new class of oomycete effector associated with host adaptation.</title>
        <authorList>
            <person name="Gaulin E."/>
        </authorList>
    </citation>
    <scope>NUCLEOTIDE SEQUENCE</scope>
    <source>
        <strain evidence="9">CBS 578.67</strain>
    </source>
</reference>
<keyword evidence="5 6" id="KW-0539">Nucleus</keyword>
<dbReference type="EMBL" id="VJMH01005522">
    <property type="protein sequence ID" value="KAF0695024.1"/>
    <property type="molecule type" value="Genomic_DNA"/>
</dbReference>
<evidence type="ECO:0000313" key="10">
    <source>
        <dbReference type="EMBL" id="VFT90951.1"/>
    </source>
</evidence>
<comment type="subcellular location">
    <subcellularLocation>
        <location evidence="1 6">Nucleus</location>
    </subcellularLocation>
</comment>
<keyword evidence="3 6" id="KW-0235">DNA replication</keyword>
<comment type="similarity">
    <text evidence="2 6">Belongs to the DNA polymerase epsilon subunit B family.</text>
</comment>
<dbReference type="PANTHER" id="PTHR12708:SF0">
    <property type="entry name" value="DNA POLYMERASE EPSILON SUBUNIT 2"/>
    <property type="match status" value="1"/>
</dbReference>
<dbReference type="Pfam" id="PF12213">
    <property type="entry name" value="Dpoe2NT"/>
    <property type="match status" value="1"/>
</dbReference>
<evidence type="ECO:0000256" key="2">
    <source>
        <dbReference type="ARBA" id="ARBA00009560"/>
    </source>
</evidence>
<evidence type="ECO:0000313" key="9">
    <source>
        <dbReference type="EMBL" id="KAF0695024.1"/>
    </source>
</evidence>
<dbReference type="Pfam" id="PF04042">
    <property type="entry name" value="DNA_pol_E_B"/>
    <property type="match status" value="1"/>
</dbReference>
<name>A0A485KZV2_9STRA</name>
<reference evidence="10 11" key="1">
    <citation type="submission" date="2019-03" db="EMBL/GenBank/DDBJ databases">
        <authorList>
            <person name="Gaulin E."/>
            <person name="Dumas B."/>
        </authorList>
    </citation>
    <scope>NUCLEOTIDE SEQUENCE [LARGE SCALE GENOMIC DNA]</scope>
    <source>
        <strain evidence="10">CBS 568.67</strain>
    </source>
</reference>
<dbReference type="InterPro" id="IPR007185">
    <property type="entry name" value="DNA_pol_a/d/e_bsu"/>
</dbReference>
<keyword evidence="11" id="KW-1185">Reference proteome</keyword>
<evidence type="ECO:0000256" key="4">
    <source>
        <dbReference type="ARBA" id="ARBA00023125"/>
    </source>
</evidence>
<protein>
    <recommendedName>
        <fullName evidence="6">DNA polymerase epsilon subunit</fullName>
    </recommendedName>
    <alternativeName>
        <fullName evidence="6">DNA polymerase II subunit 2</fullName>
    </alternativeName>
</protein>
<organism evidence="10 11">
    <name type="scientific">Aphanomyces stellatus</name>
    <dbReference type="NCBI Taxonomy" id="120398"/>
    <lineage>
        <taxon>Eukaryota</taxon>
        <taxon>Sar</taxon>
        <taxon>Stramenopiles</taxon>
        <taxon>Oomycota</taxon>
        <taxon>Saprolegniomycetes</taxon>
        <taxon>Saprolegniales</taxon>
        <taxon>Verrucalvaceae</taxon>
        <taxon>Aphanomyces</taxon>
    </lineage>
</organism>
<dbReference type="AlphaFoldDB" id="A0A485KZV2"/>
<evidence type="ECO:0000259" key="8">
    <source>
        <dbReference type="Pfam" id="PF12213"/>
    </source>
</evidence>
<dbReference type="PIRSF" id="PIRSF000799">
    <property type="entry name" value="DNA_pol_eps_2"/>
    <property type="match status" value="1"/>
</dbReference>
<evidence type="ECO:0000256" key="3">
    <source>
        <dbReference type="ARBA" id="ARBA00022705"/>
    </source>
</evidence>
<sequence>MIDAKRLFRVLKLHGLTLHSDALKFLLNELSTQPTLKIEDVVFAIKNSIDRSKLKTSVVSQDALESALNTLLSVSSDNDYQSIQVFSAFEQPQLKFHPSTKTYEVSVDPTRKLHAASKHRLNIFRERFSVVERRVRRHKTFSKPVTATIGSDDFVELCKIESLLGVTGTKSVLGMLGQDERKRVYLEDLTSRIFVNIEDAKFTNGIFGGNCIVLAEGQVIDDVFHVDTMGFPPPELRKDSLDVLSGIDSMGIEVSAQQLVQIEQLEESNKIDSFVILSDVHLDNPEVMNRLETLFSGYEPFCPTLFIFIGNFSSIPVGYGHGVESLSILDLKQNFDDLATLLLKYPQLVEHSQFVFVPGPNDPGAPDVLPRHPLPNICTEDFVRKIPSAIMTSNPCRVRYYTKDFVVMRDDLQQKMSRSCLTPISADEVHINVSKHVVKTIIDQGHLSPLPLSARPIHWAFDSSLQIFPLPNALIMADKCEQYQVTYADVSVFHPGPFYVDFSFVLYHPSSNTTESCKIE</sequence>
<dbReference type="Proteomes" id="UP000332933">
    <property type="component" value="Unassembled WGS sequence"/>
</dbReference>
<dbReference type="OrthoDB" id="10254730at2759"/>
<dbReference type="GO" id="GO:0042276">
    <property type="term" value="P:error-prone translesion synthesis"/>
    <property type="evidence" value="ECO:0007669"/>
    <property type="project" value="TreeGrafter"/>
</dbReference>
<evidence type="ECO:0000256" key="6">
    <source>
        <dbReference type="PIRNR" id="PIRNR000799"/>
    </source>
</evidence>
<evidence type="ECO:0000256" key="1">
    <source>
        <dbReference type="ARBA" id="ARBA00004123"/>
    </source>
</evidence>
<accession>A0A485KZV2</accession>
<evidence type="ECO:0000256" key="5">
    <source>
        <dbReference type="ARBA" id="ARBA00023242"/>
    </source>
</evidence>
<dbReference type="GO" id="GO:0008622">
    <property type="term" value="C:epsilon DNA polymerase complex"/>
    <property type="evidence" value="ECO:0007669"/>
    <property type="project" value="UniProtKB-UniRule"/>
</dbReference>
<dbReference type="GO" id="GO:0006261">
    <property type="term" value="P:DNA-templated DNA replication"/>
    <property type="evidence" value="ECO:0007669"/>
    <property type="project" value="InterPro"/>
</dbReference>
<feature type="domain" description="DNA polymerase alpha/delta/epsilon subunit B" evidence="7">
    <location>
        <begin position="274"/>
        <end position="483"/>
    </location>
</feature>
<evidence type="ECO:0000313" key="11">
    <source>
        <dbReference type="Proteomes" id="UP000332933"/>
    </source>
</evidence>
<feature type="domain" description="DNA polymerase epsilon subunit B N-terminal" evidence="8">
    <location>
        <begin position="5"/>
        <end position="69"/>
    </location>
</feature>
<dbReference type="GO" id="GO:0003677">
    <property type="term" value="F:DNA binding"/>
    <property type="evidence" value="ECO:0007669"/>
    <property type="project" value="UniProtKB-UniRule"/>
</dbReference>